<sequence length="110" mass="12088">MSTTRSASPASASTTDLESADLLPHPGSSGVTSIAQELIHSGNAAYKELLHSNIQSQEEYTNLVRDLRASLPDDADAPPWQFDPQQPALRKAHLNHYQLLRISPELQWSV</sequence>
<name>A0AAD7CAE1_9AGAR</name>
<evidence type="ECO:0000256" key="1">
    <source>
        <dbReference type="SAM" id="MobiDB-lite"/>
    </source>
</evidence>
<gene>
    <name evidence="2" type="ORF">FB45DRAFT_1052563</name>
</gene>
<keyword evidence="3" id="KW-1185">Reference proteome</keyword>
<comment type="caution">
    <text evidence="2">The sequence shown here is derived from an EMBL/GenBank/DDBJ whole genome shotgun (WGS) entry which is preliminary data.</text>
</comment>
<dbReference type="Proteomes" id="UP001221142">
    <property type="component" value="Unassembled WGS sequence"/>
</dbReference>
<dbReference type="EMBL" id="JARKIF010000003">
    <property type="protein sequence ID" value="KAJ7643645.1"/>
    <property type="molecule type" value="Genomic_DNA"/>
</dbReference>
<feature type="compositionally biased region" description="Low complexity" evidence="1">
    <location>
        <begin position="1"/>
        <end position="15"/>
    </location>
</feature>
<feature type="region of interest" description="Disordered" evidence="1">
    <location>
        <begin position="1"/>
        <end position="30"/>
    </location>
</feature>
<protein>
    <submittedName>
        <fullName evidence="2">Uncharacterized protein</fullName>
    </submittedName>
</protein>
<reference evidence="2" key="1">
    <citation type="submission" date="2023-03" db="EMBL/GenBank/DDBJ databases">
        <title>Massive genome expansion in bonnet fungi (Mycena s.s.) driven by repeated elements and novel gene families across ecological guilds.</title>
        <authorList>
            <consortium name="Lawrence Berkeley National Laboratory"/>
            <person name="Harder C.B."/>
            <person name="Miyauchi S."/>
            <person name="Viragh M."/>
            <person name="Kuo A."/>
            <person name="Thoen E."/>
            <person name="Andreopoulos B."/>
            <person name="Lu D."/>
            <person name="Skrede I."/>
            <person name="Drula E."/>
            <person name="Henrissat B."/>
            <person name="Morin E."/>
            <person name="Kohler A."/>
            <person name="Barry K."/>
            <person name="LaButti K."/>
            <person name="Morin E."/>
            <person name="Salamov A."/>
            <person name="Lipzen A."/>
            <person name="Mereny Z."/>
            <person name="Hegedus B."/>
            <person name="Baldrian P."/>
            <person name="Stursova M."/>
            <person name="Weitz H."/>
            <person name="Taylor A."/>
            <person name="Grigoriev I.V."/>
            <person name="Nagy L.G."/>
            <person name="Martin F."/>
            <person name="Kauserud H."/>
        </authorList>
    </citation>
    <scope>NUCLEOTIDE SEQUENCE</scope>
    <source>
        <strain evidence="2">9284</strain>
    </source>
</reference>
<evidence type="ECO:0000313" key="3">
    <source>
        <dbReference type="Proteomes" id="UP001221142"/>
    </source>
</evidence>
<evidence type="ECO:0000313" key="2">
    <source>
        <dbReference type="EMBL" id="KAJ7643645.1"/>
    </source>
</evidence>
<dbReference type="AlphaFoldDB" id="A0AAD7CAE1"/>
<accession>A0AAD7CAE1</accession>
<proteinExistence type="predicted"/>
<organism evidence="2 3">
    <name type="scientific">Roridomyces roridus</name>
    <dbReference type="NCBI Taxonomy" id="1738132"/>
    <lineage>
        <taxon>Eukaryota</taxon>
        <taxon>Fungi</taxon>
        <taxon>Dikarya</taxon>
        <taxon>Basidiomycota</taxon>
        <taxon>Agaricomycotina</taxon>
        <taxon>Agaricomycetes</taxon>
        <taxon>Agaricomycetidae</taxon>
        <taxon>Agaricales</taxon>
        <taxon>Marasmiineae</taxon>
        <taxon>Mycenaceae</taxon>
        <taxon>Roridomyces</taxon>
    </lineage>
</organism>